<dbReference type="Proteomes" id="UP000247591">
    <property type="component" value="Unassembled WGS sequence"/>
</dbReference>
<dbReference type="PROSITE" id="PS50977">
    <property type="entry name" value="HTH_TETR_2"/>
    <property type="match status" value="1"/>
</dbReference>
<dbReference type="Gene3D" id="1.10.357.10">
    <property type="entry name" value="Tetracycline Repressor, domain 2"/>
    <property type="match status" value="1"/>
</dbReference>
<dbReference type="InterPro" id="IPR009057">
    <property type="entry name" value="Homeodomain-like_sf"/>
</dbReference>
<dbReference type="PANTHER" id="PTHR47752">
    <property type="entry name" value="HTH-TYPE TRANSCRIPTIONAL REPRESSOR FABR"/>
    <property type="match status" value="1"/>
</dbReference>
<dbReference type="AlphaFoldDB" id="A0A318RQY9"/>
<feature type="region of interest" description="Disordered" evidence="3">
    <location>
        <begin position="24"/>
        <end position="45"/>
    </location>
</feature>
<feature type="compositionally biased region" description="Basic residues" evidence="3">
    <location>
        <begin position="28"/>
        <end position="40"/>
    </location>
</feature>
<accession>A0A318RQY9</accession>
<keyword evidence="6" id="KW-1185">Reference proteome</keyword>
<evidence type="ECO:0000256" key="1">
    <source>
        <dbReference type="ARBA" id="ARBA00023125"/>
    </source>
</evidence>
<dbReference type="OrthoDB" id="8617654at2"/>
<dbReference type="SUPFAM" id="SSF46689">
    <property type="entry name" value="Homeodomain-like"/>
    <property type="match status" value="1"/>
</dbReference>
<evidence type="ECO:0000313" key="5">
    <source>
        <dbReference type="EMBL" id="PYE19120.1"/>
    </source>
</evidence>
<organism evidence="5 6">
    <name type="scientific">Williamsia limnetica</name>
    <dbReference type="NCBI Taxonomy" id="882452"/>
    <lineage>
        <taxon>Bacteria</taxon>
        <taxon>Bacillati</taxon>
        <taxon>Actinomycetota</taxon>
        <taxon>Actinomycetes</taxon>
        <taxon>Mycobacteriales</taxon>
        <taxon>Nocardiaceae</taxon>
        <taxon>Williamsia</taxon>
    </lineage>
</organism>
<dbReference type="EMBL" id="QJSP01000003">
    <property type="protein sequence ID" value="PYE19120.1"/>
    <property type="molecule type" value="Genomic_DNA"/>
</dbReference>
<keyword evidence="1 2" id="KW-0238">DNA-binding</keyword>
<feature type="DNA-binding region" description="H-T-H motif" evidence="2">
    <location>
        <begin position="84"/>
        <end position="103"/>
    </location>
</feature>
<dbReference type="Gene3D" id="1.10.10.60">
    <property type="entry name" value="Homeodomain-like"/>
    <property type="match status" value="1"/>
</dbReference>
<evidence type="ECO:0000313" key="6">
    <source>
        <dbReference type="Proteomes" id="UP000247591"/>
    </source>
</evidence>
<reference evidence="5 6" key="1">
    <citation type="submission" date="2018-06" db="EMBL/GenBank/DDBJ databases">
        <title>Genomic Encyclopedia of Type Strains, Phase IV (KMG-IV): sequencing the most valuable type-strain genomes for metagenomic binning, comparative biology and taxonomic classification.</title>
        <authorList>
            <person name="Goeker M."/>
        </authorList>
    </citation>
    <scope>NUCLEOTIDE SEQUENCE [LARGE SCALE GENOMIC DNA]</scope>
    <source>
        <strain evidence="5 6">DSM 45521</strain>
    </source>
</reference>
<sequence length="261" mass="29726">MCNRHHVRLGASAAQRVHRRTLTCVSRTSKHHSSGTRSTRRVPPSVERLDDATRTRAEQKSRTRQALLDQTLELVGERSFASISLREVTKRAGIVPTAFYRHFASMEEVGVTLVEDSMRTLRRMLRDGRRDLAARAAVPTAKESLAVLVRQARANEAQFRFLVREQYGGISEVRRAIDTELKLFSRELAIDLSRIPELAKWPADDLEVAGDLIVTVMLHAVAELVELDRRNTREEDELILRTEKQLVIAFLGMGRWQPSHE</sequence>
<feature type="domain" description="HTH tetR-type" evidence="4">
    <location>
        <begin position="61"/>
        <end position="121"/>
    </location>
</feature>
<dbReference type="InterPro" id="IPR050692">
    <property type="entry name" value="HTH_transcr_repressor_FabR"/>
</dbReference>
<dbReference type="PANTHER" id="PTHR47752:SF1">
    <property type="entry name" value="HTH-TYPE TRANSCRIPTIONAL REPRESSOR FABR"/>
    <property type="match status" value="1"/>
</dbReference>
<proteinExistence type="predicted"/>
<evidence type="ECO:0000256" key="3">
    <source>
        <dbReference type="SAM" id="MobiDB-lite"/>
    </source>
</evidence>
<gene>
    <name evidence="5" type="ORF">DFR67_10330</name>
</gene>
<dbReference type="InterPro" id="IPR001647">
    <property type="entry name" value="HTH_TetR"/>
</dbReference>
<evidence type="ECO:0000256" key="2">
    <source>
        <dbReference type="PROSITE-ProRule" id="PRU00335"/>
    </source>
</evidence>
<name>A0A318RQY9_WILLI</name>
<evidence type="ECO:0000259" key="4">
    <source>
        <dbReference type="PROSITE" id="PS50977"/>
    </source>
</evidence>
<dbReference type="GO" id="GO:0003677">
    <property type="term" value="F:DNA binding"/>
    <property type="evidence" value="ECO:0007669"/>
    <property type="project" value="UniProtKB-UniRule"/>
</dbReference>
<dbReference type="Pfam" id="PF00440">
    <property type="entry name" value="TetR_N"/>
    <property type="match status" value="1"/>
</dbReference>
<protein>
    <submittedName>
        <fullName evidence="5">TetR family transcriptional regulator</fullName>
    </submittedName>
</protein>
<comment type="caution">
    <text evidence="5">The sequence shown here is derived from an EMBL/GenBank/DDBJ whole genome shotgun (WGS) entry which is preliminary data.</text>
</comment>